<evidence type="ECO:0000256" key="11">
    <source>
        <dbReference type="ARBA" id="ARBA00033064"/>
    </source>
</evidence>
<name>A0AAE4VKN3_9RICK</name>
<dbReference type="EC" id="2.5.1.61" evidence="6"/>
<dbReference type="GO" id="GO:0005737">
    <property type="term" value="C:cytoplasm"/>
    <property type="evidence" value="ECO:0007669"/>
    <property type="project" value="TreeGrafter"/>
</dbReference>
<evidence type="ECO:0000313" key="16">
    <source>
        <dbReference type="Proteomes" id="UP001289135"/>
    </source>
</evidence>
<dbReference type="InterPro" id="IPR000860">
    <property type="entry name" value="HemC"/>
</dbReference>
<evidence type="ECO:0000256" key="4">
    <source>
        <dbReference type="ARBA" id="ARBA00005638"/>
    </source>
</evidence>
<dbReference type="InterPro" id="IPR022418">
    <property type="entry name" value="Porphobilinogen_deaminase_C"/>
</dbReference>
<comment type="cofactor">
    <cofactor evidence="1">
        <name>dipyrromethane</name>
        <dbReference type="ChEBI" id="CHEBI:60342"/>
    </cofactor>
</comment>
<evidence type="ECO:0000256" key="5">
    <source>
        <dbReference type="ARBA" id="ARBA00011245"/>
    </source>
</evidence>
<dbReference type="InterPro" id="IPR022417">
    <property type="entry name" value="Porphobilin_deaminase_N"/>
</dbReference>
<comment type="similarity">
    <text evidence="4">Belongs to the HMBS family.</text>
</comment>
<evidence type="ECO:0000259" key="14">
    <source>
        <dbReference type="Pfam" id="PF03900"/>
    </source>
</evidence>
<comment type="caution">
    <text evidence="15">The sequence shown here is derived from an EMBL/GenBank/DDBJ whole genome shotgun (WGS) entry which is preliminary data.</text>
</comment>
<dbReference type="PRINTS" id="PR00151">
    <property type="entry name" value="PORPHBDMNASE"/>
</dbReference>
<comment type="pathway">
    <text evidence="3">Porphyrin-containing compound metabolism; protoporphyrin-IX biosynthesis; coproporphyrinogen-III from 5-aminolevulinate: step 2/4.</text>
</comment>
<protein>
    <recommendedName>
        <fullName evidence="7">Porphobilinogen deaminase</fullName>
        <ecNumber evidence="6">2.5.1.61</ecNumber>
    </recommendedName>
    <alternativeName>
        <fullName evidence="11">Hydroxymethylbilane synthase</fullName>
    </alternativeName>
    <alternativeName>
        <fullName evidence="10">Pre-uroporphyrinogen synthase</fullName>
    </alternativeName>
</protein>
<feature type="domain" description="Porphobilinogen deaminase C-terminal" evidence="14">
    <location>
        <begin position="283"/>
        <end position="366"/>
    </location>
</feature>
<keyword evidence="9" id="KW-0627">Porphyrin biosynthesis</keyword>
<dbReference type="InterPro" id="IPR036803">
    <property type="entry name" value="Porphobilinogen_deaminase_C_sf"/>
</dbReference>
<evidence type="ECO:0000256" key="10">
    <source>
        <dbReference type="ARBA" id="ARBA00030685"/>
    </source>
</evidence>
<dbReference type="PROSITE" id="PS00533">
    <property type="entry name" value="PORPHOBILINOGEN_DEAM"/>
    <property type="match status" value="1"/>
</dbReference>
<evidence type="ECO:0000256" key="9">
    <source>
        <dbReference type="ARBA" id="ARBA00023244"/>
    </source>
</evidence>
<dbReference type="Gene3D" id="3.30.160.40">
    <property type="entry name" value="Porphobilinogen deaminase, C-terminal domain"/>
    <property type="match status" value="1"/>
</dbReference>
<evidence type="ECO:0000256" key="2">
    <source>
        <dbReference type="ARBA" id="ARBA00002869"/>
    </source>
</evidence>
<dbReference type="GO" id="GO:0006783">
    <property type="term" value="P:heme biosynthetic process"/>
    <property type="evidence" value="ECO:0007669"/>
    <property type="project" value="TreeGrafter"/>
</dbReference>
<dbReference type="AlphaFoldDB" id="A0AAE4VKN3"/>
<feature type="domain" description="Porphobilinogen deaminase N-terminal" evidence="13">
    <location>
        <begin position="5"/>
        <end position="111"/>
    </location>
</feature>
<evidence type="ECO:0000256" key="12">
    <source>
        <dbReference type="ARBA" id="ARBA00048169"/>
    </source>
</evidence>
<organism evidence="15 16">
    <name type="scientific">Lyticum sinuosum</name>
    <dbReference type="NCBI Taxonomy" id="1332059"/>
    <lineage>
        <taxon>Bacteria</taxon>
        <taxon>Pseudomonadati</taxon>
        <taxon>Pseudomonadota</taxon>
        <taxon>Alphaproteobacteria</taxon>
        <taxon>Rickettsiales</taxon>
        <taxon>Lyticum</taxon>
    </lineage>
</organism>
<dbReference type="SUPFAM" id="SSF53850">
    <property type="entry name" value="Periplasmic binding protein-like II"/>
    <property type="match status" value="2"/>
</dbReference>
<evidence type="ECO:0000256" key="1">
    <source>
        <dbReference type="ARBA" id="ARBA00001916"/>
    </source>
</evidence>
<dbReference type="PIRSF" id="PIRSF001438">
    <property type="entry name" value="4pyrrol_synth_OHMeBilane_synth"/>
    <property type="match status" value="1"/>
</dbReference>
<evidence type="ECO:0000256" key="8">
    <source>
        <dbReference type="ARBA" id="ARBA00022679"/>
    </source>
</evidence>
<evidence type="ECO:0000313" key="15">
    <source>
        <dbReference type="EMBL" id="MDZ5761153.1"/>
    </source>
</evidence>
<gene>
    <name evidence="15" type="ORF">Lyticum_00320</name>
</gene>
<keyword evidence="8" id="KW-0808">Transferase</keyword>
<dbReference type="InterPro" id="IPR022419">
    <property type="entry name" value="Porphobilin_deaminase_cofac_BS"/>
</dbReference>
<evidence type="ECO:0000256" key="6">
    <source>
        <dbReference type="ARBA" id="ARBA00012655"/>
    </source>
</evidence>
<dbReference type="PANTHER" id="PTHR11557">
    <property type="entry name" value="PORPHOBILINOGEN DEAMINASE"/>
    <property type="match status" value="1"/>
</dbReference>
<dbReference type="GO" id="GO:0004418">
    <property type="term" value="F:hydroxymethylbilane synthase activity"/>
    <property type="evidence" value="ECO:0007669"/>
    <property type="project" value="UniProtKB-EC"/>
</dbReference>
<dbReference type="SUPFAM" id="SSF54782">
    <property type="entry name" value="Porphobilinogen deaminase (hydroxymethylbilane synthase), C-terminal domain"/>
    <property type="match status" value="1"/>
</dbReference>
<dbReference type="Pfam" id="PF03900">
    <property type="entry name" value="Porphobil_deamC"/>
    <property type="match status" value="1"/>
</dbReference>
<feature type="domain" description="Porphobilinogen deaminase N-terminal" evidence="13">
    <location>
        <begin position="172"/>
        <end position="263"/>
    </location>
</feature>
<reference evidence="15" key="1">
    <citation type="submission" date="2023-02" db="EMBL/GenBank/DDBJ databases">
        <title>Host association and intracellularity evolved multiple times independently in the Rickettsiales.</title>
        <authorList>
            <person name="Castelli M."/>
            <person name="Nardi T."/>
            <person name="Gammuto L."/>
            <person name="Bellinzona G."/>
            <person name="Sabaneyeva E."/>
            <person name="Potekhin A."/>
            <person name="Serra V."/>
            <person name="Petroni G."/>
            <person name="Sassera D."/>
        </authorList>
    </citation>
    <scope>NUCLEOTIDE SEQUENCE</scope>
    <source>
        <strain evidence="15">USBL-36I1</strain>
    </source>
</reference>
<dbReference type="Pfam" id="PF01379">
    <property type="entry name" value="Porphobil_deam"/>
    <property type="match status" value="2"/>
</dbReference>
<dbReference type="EMBL" id="JARGYU010000001">
    <property type="protein sequence ID" value="MDZ5761153.1"/>
    <property type="molecule type" value="Genomic_DNA"/>
</dbReference>
<dbReference type="Proteomes" id="UP001289135">
    <property type="component" value="Unassembled WGS sequence"/>
</dbReference>
<dbReference type="PANTHER" id="PTHR11557:SF0">
    <property type="entry name" value="PORPHOBILINOGEN DEAMINASE"/>
    <property type="match status" value="1"/>
</dbReference>
<keyword evidence="16" id="KW-1185">Reference proteome</keyword>
<evidence type="ECO:0000256" key="7">
    <source>
        <dbReference type="ARBA" id="ARBA00016519"/>
    </source>
</evidence>
<evidence type="ECO:0000259" key="13">
    <source>
        <dbReference type="Pfam" id="PF01379"/>
    </source>
</evidence>
<dbReference type="Gene3D" id="3.40.190.10">
    <property type="entry name" value="Periplasmic binding protein-like II"/>
    <property type="match status" value="2"/>
</dbReference>
<comment type="subunit">
    <text evidence="5">Monomer.</text>
</comment>
<proteinExistence type="inferred from homology"/>
<accession>A0AAE4VKN3</accession>
<evidence type="ECO:0000256" key="3">
    <source>
        <dbReference type="ARBA" id="ARBA00004735"/>
    </source>
</evidence>
<comment type="function">
    <text evidence="2">Tetrapolymerization of the monopyrrole PBG into the hydroxymethylbilane pre-uroporphyrinogen in several discrete steps.</text>
</comment>
<dbReference type="RefSeq" id="WP_322498574.1">
    <property type="nucleotide sequence ID" value="NZ_JARGYU010000001.1"/>
</dbReference>
<sequence length="374" mass="42925">MEKNIIIGARSSKLAIKQAEIVIKSMRDVGFSGDVFIKQIKTLSDIISDKQLCDIGGKSLFVKEIDEQILSGDIDMAVHSLKDIPTEYHPELKINCFLPRHNPSDIFLIKSNIFELINDKDVKIMINYEKNYTDNFFEIKNSFFSIKEEFSKYCLNKIVKLINYYRPYKPFSLGTCSPRRSALLSYFLKDTKYIISPMRGNIDNRINKLIEGNLDAIILAKCGLERISAALNLKDIVPIKISPWEFIPSAGQGTIAIVTKKHTEIDNYLSNILKKINCEETYLRSIAERATLQIINGDCYTPIGCYSEFNNKEYNKNILKESKIMKIKGFLSDINYSEIIFDEVSNVVNTVEDAYNLGSELGRKLKEKIKYFKY</sequence>
<comment type="catalytic activity">
    <reaction evidence="12">
        <text>4 porphobilinogen + H2O = hydroxymethylbilane + 4 NH4(+)</text>
        <dbReference type="Rhea" id="RHEA:13185"/>
        <dbReference type="ChEBI" id="CHEBI:15377"/>
        <dbReference type="ChEBI" id="CHEBI:28938"/>
        <dbReference type="ChEBI" id="CHEBI:57845"/>
        <dbReference type="ChEBI" id="CHEBI:58126"/>
        <dbReference type="EC" id="2.5.1.61"/>
    </reaction>
</comment>